<organism evidence="4 5">
    <name type="scientific">Saponaria officinalis</name>
    <name type="common">Common soapwort</name>
    <name type="synonym">Lychnis saponaria</name>
    <dbReference type="NCBI Taxonomy" id="3572"/>
    <lineage>
        <taxon>Eukaryota</taxon>
        <taxon>Viridiplantae</taxon>
        <taxon>Streptophyta</taxon>
        <taxon>Embryophyta</taxon>
        <taxon>Tracheophyta</taxon>
        <taxon>Spermatophyta</taxon>
        <taxon>Magnoliopsida</taxon>
        <taxon>eudicotyledons</taxon>
        <taxon>Gunneridae</taxon>
        <taxon>Pentapetalae</taxon>
        <taxon>Caryophyllales</taxon>
        <taxon>Caryophyllaceae</taxon>
        <taxon>Caryophylleae</taxon>
        <taxon>Saponaria</taxon>
    </lineage>
</organism>
<dbReference type="PANTHER" id="PTHR22166">
    <property type="entry name" value="ENDOPLASMIC RETICULUM JUNCTION FORMATION PROTEIN LUNAPARK"/>
    <property type="match status" value="1"/>
</dbReference>
<feature type="transmembrane region" description="Helical" evidence="2">
    <location>
        <begin position="82"/>
        <end position="102"/>
    </location>
</feature>
<dbReference type="Pfam" id="PF10058">
    <property type="entry name" value="Zn_ribbon_10"/>
    <property type="match status" value="1"/>
</dbReference>
<proteinExistence type="predicted"/>
<feature type="transmembrane region" description="Helical" evidence="2">
    <location>
        <begin position="122"/>
        <end position="142"/>
    </location>
</feature>
<evidence type="ECO:0000256" key="2">
    <source>
        <dbReference type="SAM" id="Phobius"/>
    </source>
</evidence>
<accession>A0AAW1H3A4</accession>
<feature type="compositionally biased region" description="Basic and acidic residues" evidence="1">
    <location>
        <begin position="370"/>
        <end position="379"/>
    </location>
</feature>
<feature type="region of interest" description="Disordered" evidence="1">
    <location>
        <begin position="214"/>
        <end position="263"/>
    </location>
</feature>
<feature type="domain" description="Lunapark zinc ribbon" evidence="3">
    <location>
        <begin position="288"/>
        <end position="338"/>
    </location>
</feature>
<dbReference type="GO" id="GO:0071782">
    <property type="term" value="C:endoplasmic reticulum tubular network"/>
    <property type="evidence" value="ECO:0007669"/>
    <property type="project" value="TreeGrafter"/>
</dbReference>
<evidence type="ECO:0000256" key="1">
    <source>
        <dbReference type="SAM" id="MobiDB-lite"/>
    </source>
</evidence>
<dbReference type="PANTHER" id="PTHR22166:SF12">
    <property type="entry name" value="ENDOPLASMIC RETICULUM JUNCTION FORMATION PROTEIN LUNAPARK"/>
    <property type="match status" value="1"/>
</dbReference>
<comment type="caution">
    <text evidence="4">The sequence shown here is derived from an EMBL/GenBank/DDBJ whole genome shotgun (WGS) entry which is preliminary data.</text>
</comment>
<sequence>MAGETDGSPKMALSTVVEEKAREEKKPDEATKKKKKGIIARIWNGLFGSRKDDFERRLERISKEEATVLSRMRRRAQSWGKLKRHIIMFSVLLEIIAVAYAIMTTRGAENWKIRAFRVLPMFLLPALSSLTYSALSSFINMCEKKDQKTIEKLRSERQSKIDELKERTNYYITQQLIQRYDTDPAAKAAAATVLASKLGADSGLKVFLGDESARHAPSGKSNDVELAQSGGLRNRKQPQTRAPSPAGTAMQHSAGASPHAGGEYAEQNQQQFFDHYQGQGATAYNTGWLSRIAALLVGEDPTQCYALICGNCHMHNGLASKEDFPYVTYICPHCHALNGPRIRQDHASGTSSPNTGPPVSIDQSSNAIDSPHDVVDSGKAEVASLATEVGESTDNIEPAVADDES</sequence>
<name>A0AAW1H3A4_SAPOF</name>
<keyword evidence="2" id="KW-0472">Membrane</keyword>
<keyword evidence="2" id="KW-1133">Transmembrane helix</keyword>
<dbReference type="AlphaFoldDB" id="A0AAW1H3A4"/>
<evidence type="ECO:0000259" key="3">
    <source>
        <dbReference type="Pfam" id="PF10058"/>
    </source>
</evidence>
<feature type="region of interest" description="Disordered" evidence="1">
    <location>
        <begin position="342"/>
        <end position="381"/>
    </location>
</feature>
<keyword evidence="5" id="KW-1185">Reference proteome</keyword>
<reference evidence="4" key="1">
    <citation type="submission" date="2024-03" db="EMBL/GenBank/DDBJ databases">
        <title>WGS assembly of Saponaria officinalis var. Norfolk2.</title>
        <authorList>
            <person name="Jenkins J."/>
            <person name="Shu S."/>
            <person name="Grimwood J."/>
            <person name="Barry K."/>
            <person name="Goodstein D."/>
            <person name="Schmutz J."/>
            <person name="Leebens-Mack J."/>
            <person name="Osbourn A."/>
        </authorList>
    </citation>
    <scope>NUCLEOTIDE SEQUENCE [LARGE SCALE GENOMIC DNA]</scope>
    <source>
        <strain evidence="4">JIC</strain>
    </source>
</reference>
<protein>
    <recommendedName>
        <fullName evidence="3">Lunapark zinc ribbon domain-containing protein</fullName>
    </recommendedName>
</protein>
<dbReference type="InterPro" id="IPR040115">
    <property type="entry name" value="Lnp"/>
</dbReference>
<feature type="region of interest" description="Disordered" evidence="1">
    <location>
        <begin position="1"/>
        <end position="34"/>
    </location>
</feature>
<dbReference type="GO" id="GO:0071786">
    <property type="term" value="P:endoplasmic reticulum tubular network organization"/>
    <property type="evidence" value="ECO:0007669"/>
    <property type="project" value="InterPro"/>
</dbReference>
<gene>
    <name evidence="4" type="ORF">RND81_12G049000</name>
</gene>
<feature type="compositionally biased region" description="Basic and acidic residues" evidence="1">
    <location>
        <begin position="17"/>
        <end position="31"/>
    </location>
</feature>
<dbReference type="EMBL" id="JBDFQZ010000012">
    <property type="protein sequence ID" value="KAK9671705.1"/>
    <property type="molecule type" value="Genomic_DNA"/>
</dbReference>
<dbReference type="InterPro" id="IPR019273">
    <property type="entry name" value="Lunapark_Znf"/>
</dbReference>
<evidence type="ECO:0000313" key="4">
    <source>
        <dbReference type="EMBL" id="KAK9671705.1"/>
    </source>
</evidence>
<dbReference type="Proteomes" id="UP001443914">
    <property type="component" value="Unassembled WGS sequence"/>
</dbReference>
<feature type="region of interest" description="Disordered" evidence="1">
    <location>
        <begin position="386"/>
        <end position="405"/>
    </location>
</feature>
<evidence type="ECO:0000313" key="5">
    <source>
        <dbReference type="Proteomes" id="UP001443914"/>
    </source>
</evidence>
<keyword evidence="2" id="KW-0812">Transmembrane</keyword>